<dbReference type="Pfam" id="PF00211">
    <property type="entry name" value="Guanylate_cyc"/>
    <property type="match status" value="1"/>
</dbReference>
<keyword evidence="1" id="KW-0472">Membrane</keyword>
<dbReference type="SUPFAM" id="SSF55073">
    <property type="entry name" value="Nucleotide cyclase"/>
    <property type="match status" value="1"/>
</dbReference>
<gene>
    <name evidence="3" type="ORF">ACFSC7_09325</name>
</gene>
<dbReference type="SMART" id="SM01080">
    <property type="entry name" value="CHASE2"/>
    <property type="match status" value="1"/>
</dbReference>
<organism evidence="3 4">
    <name type="scientific">Roseibium aestuarii</name>
    <dbReference type="NCBI Taxonomy" id="2600299"/>
    <lineage>
        <taxon>Bacteria</taxon>
        <taxon>Pseudomonadati</taxon>
        <taxon>Pseudomonadota</taxon>
        <taxon>Alphaproteobacteria</taxon>
        <taxon>Hyphomicrobiales</taxon>
        <taxon>Stappiaceae</taxon>
        <taxon>Roseibium</taxon>
    </lineage>
</organism>
<dbReference type="PROSITE" id="PS50125">
    <property type="entry name" value="GUANYLATE_CYCLASE_2"/>
    <property type="match status" value="1"/>
</dbReference>
<dbReference type="PANTHER" id="PTHR43081">
    <property type="entry name" value="ADENYLATE CYCLASE, TERMINAL-DIFFERENTIATION SPECIFIC-RELATED"/>
    <property type="match status" value="1"/>
</dbReference>
<name>A0ABW4JUA3_9HYPH</name>
<keyword evidence="4" id="KW-1185">Reference proteome</keyword>
<dbReference type="RefSeq" id="WP_244304686.1">
    <property type="nucleotide sequence ID" value="NZ_JBHUFA010000002.1"/>
</dbReference>
<dbReference type="InterPro" id="IPR001054">
    <property type="entry name" value="A/G_cyclase"/>
</dbReference>
<feature type="transmembrane region" description="Helical" evidence="1">
    <location>
        <begin position="413"/>
        <end position="431"/>
    </location>
</feature>
<dbReference type="Gene3D" id="3.30.70.1230">
    <property type="entry name" value="Nucleotide cyclase"/>
    <property type="match status" value="1"/>
</dbReference>
<dbReference type="Proteomes" id="UP001597327">
    <property type="component" value="Unassembled WGS sequence"/>
</dbReference>
<dbReference type="InterPro" id="IPR029787">
    <property type="entry name" value="Nucleotide_cyclase"/>
</dbReference>
<comment type="caution">
    <text evidence="3">The sequence shown here is derived from an EMBL/GenBank/DDBJ whole genome shotgun (WGS) entry which is preliminary data.</text>
</comment>
<accession>A0ABW4JUA3</accession>
<evidence type="ECO:0000313" key="4">
    <source>
        <dbReference type="Proteomes" id="UP001597327"/>
    </source>
</evidence>
<feature type="domain" description="Guanylate cyclase" evidence="2">
    <location>
        <begin position="501"/>
        <end position="639"/>
    </location>
</feature>
<evidence type="ECO:0000256" key="1">
    <source>
        <dbReference type="SAM" id="Phobius"/>
    </source>
</evidence>
<evidence type="ECO:0000259" key="2">
    <source>
        <dbReference type="PROSITE" id="PS50125"/>
    </source>
</evidence>
<dbReference type="Pfam" id="PF05226">
    <property type="entry name" value="CHASE2"/>
    <property type="match status" value="1"/>
</dbReference>
<reference evidence="4" key="1">
    <citation type="journal article" date="2019" name="Int. J. Syst. Evol. Microbiol.">
        <title>The Global Catalogue of Microorganisms (GCM) 10K type strain sequencing project: providing services to taxonomists for standard genome sequencing and annotation.</title>
        <authorList>
            <consortium name="The Broad Institute Genomics Platform"/>
            <consortium name="The Broad Institute Genome Sequencing Center for Infectious Disease"/>
            <person name="Wu L."/>
            <person name="Ma J."/>
        </authorList>
    </citation>
    <scope>NUCLEOTIDE SEQUENCE [LARGE SCALE GENOMIC DNA]</scope>
    <source>
        <strain evidence="4">JCM 3369</strain>
    </source>
</reference>
<protein>
    <submittedName>
        <fullName evidence="3">CHASE2 domain-containing protein</fullName>
    </submittedName>
</protein>
<dbReference type="SMART" id="SM00044">
    <property type="entry name" value="CYCc"/>
    <property type="match status" value="1"/>
</dbReference>
<dbReference type="InterPro" id="IPR007890">
    <property type="entry name" value="CHASE2"/>
</dbReference>
<dbReference type="CDD" id="cd07302">
    <property type="entry name" value="CHD"/>
    <property type="match status" value="1"/>
</dbReference>
<feature type="transmembrane region" description="Helical" evidence="1">
    <location>
        <begin position="443"/>
        <end position="460"/>
    </location>
</feature>
<sequence>MDDATRDGMEGALKGMAAVWKHILSKRALIAVTSVTLLTVLTLLRAADPEFLASVRELTFDSYQRLAPRDYGDPPVRIVDIDEETLNAFGQWPWPRTRLAEMTRILNELGAAAIAFDVIFSEPDRSSPPNIAKTIQFENKVHEEFIIGTLSSLADNDAAFAEAIAEAPVVLGFATVGKATGRAPQPKASFAHAGTDPVTFLKPEPALLPALDMLEARASGTGSVSLSSADTRGIVRRIPLILSDGERLYPSLAAETLRVAQGASSIIVRSTGASGQVDSGADAVTAVKIGAYEVPTTADGEFWVRYDTDRPERYLSARHLFDPALRDQVRPWVEGQIVLVGTSAVGLLDIRATALGQVVPGVSIHAQALEQILQEVYISRPDWADGAETLVTFVVGSLVIFAFPALGSIGTALLGAAIATLLMGGSALLFFEEGLLIDPVYPNIAAFLVFATATAILYVITEREKRFVRQAFGQYLSPHLVNQLESSPEQLVLGGDLRDMTILFMDVRGFTPISEQLTPQELVSFLNTLLSPLSDVILSKDGTIDKYIGDSIMAFWNAPLLQTDHPRLACRAGLAMLERLDALNRDDGFGFRARGFKVQSVQIGIGINTGEACVGNMGSDQRFNYSVIGDAVNVASRIESSCKEAGADLLVSAATRDAVPDFAYLEAREIPLKGKSEPVRLFALIGDETLAAQPPFQELSHTHQAMIDAWREGRAEDARAHLDTCRTLAPERLTGFYGQFARAFATTDVDRSPALAPLAET</sequence>
<dbReference type="InterPro" id="IPR050697">
    <property type="entry name" value="Adenylyl/Guanylyl_Cyclase_3/4"/>
</dbReference>
<keyword evidence="1" id="KW-1133">Transmembrane helix</keyword>
<dbReference type="PANTHER" id="PTHR43081:SF1">
    <property type="entry name" value="ADENYLATE CYCLASE, TERMINAL-DIFFERENTIATION SPECIFIC"/>
    <property type="match status" value="1"/>
</dbReference>
<evidence type="ECO:0000313" key="3">
    <source>
        <dbReference type="EMBL" id="MFD1695712.1"/>
    </source>
</evidence>
<dbReference type="EMBL" id="JBHUFA010000002">
    <property type="protein sequence ID" value="MFD1695712.1"/>
    <property type="molecule type" value="Genomic_DNA"/>
</dbReference>
<keyword evidence="1" id="KW-0812">Transmembrane</keyword>
<proteinExistence type="predicted"/>